<sequence length="302" mass="33246">MKKLIPLFALIVIAIGSWWAYTQFVEVDPLPDGLVQANGRIEGDMVSVSSKYPGRIARITVEEGDSVSTGDVLVELEAGEIEAKVRQAEQAAEAVRHEVEAVSSQCEQTERDAKRYEELYAEGTATKREAEQAQLADTVAQEKRTAAEAQLNQAEAAYDEACVAQDEMTLTAPSDGIVTNRLHEPGVIIAAGSPVLTLVNMDKLHLKVYVPENRIGQLRLGLPAKIYSDAFPDQPYDATVSYISSRAEFTPKEVQTPDERVKLVYAVKLAVTDNAEHRLSPGIPADAVIRWDESVEWAKPRW</sequence>
<gene>
    <name evidence="3" type="primary">emrA</name>
    <name evidence="3" type="ORF">IMCC3135_32610</name>
</gene>
<evidence type="ECO:0000313" key="3">
    <source>
        <dbReference type="EMBL" id="ASJ76567.1"/>
    </source>
</evidence>
<name>A0A2Z2P799_9GAMM</name>
<accession>A0A2Z2P799</accession>
<protein>
    <submittedName>
        <fullName evidence="3">Multidrug export protein EmrA</fullName>
    </submittedName>
</protein>
<evidence type="ECO:0000256" key="1">
    <source>
        <dbReference type="ARBA" id="ARBA00009477"/>
    </source>
</evidence>
<dbReference type="InterPro" id="IPR006143">
    <property type="entry name" value="RND_pump_MFP"/>
</dbReference>
<dbReference type="KEGG" id="gai:IMCC3135_32610"/>
<dbReference type="AlphaFoldDB" id="A0A2Z2P799"/>
<dbReference type="Gene3D" id="2.40.50.100">
    <property type="match status" value="1"/>
</dbReference>
<dbReference type="GO" id="GO:1990281">
    <property type="term" value="C:efflux pump complex"/>
    <property type="evidence" value="ECO:0007669"/>
    <property type="project" value="TreeGrafter"/>
</dbReference>
<keyword evidence="4" id="KW-1185">Reference proteome</keyword>
<dbReference type="NCBIfam" id="TIGR01730">
    <property type="entry name" value="RND_mfp"/>
    <property type="match status" value="1"/>
</dbReference>
<proteinExistence type="inferred from homology"/>
<dbReference type="Gene3D" id="2.40.30.170">
    <property type="match status" value="1"/>
</dbReference>
<dbReference type="Proteomes" id="UP000250079">
    <property type="component" value="Chromosome"/>
</dbReference>
<evidence type="ECO:0000313" key="4">
    <source>
        <dbReference type="Proteomes" id="UP000250079"/>
    </source>
</evidence>
<dbReference type="PANTHER" id="PTHR30469">
    <property type="entry name" value="MULTIDRUG RESISTANCE PROTEIN MDTA"/>
    <property type="match status" value="1"/>
</dbReference>
<reference evidence="3 4" key="1">
    <citation type="submission" date="2016-12" db="EMBL/GenBank/DDBJ databases">
        <authorList>
            <person name="Song W.-J."/>
            <person name="Kurnit D.M."/>
        </authorList>
    </citation>
    <scope>NUCLEOTIDE SEQUENCE [LARGE SCALE GENOMIC DNA]</scope>
    <source>
        <strain evidence="3 4">IMCC3135</strain>
    </source>
</reference>
<dbReference type="PANTHER" id="PTHR30469:SF15">
    <property type="entry name" value="HLYD FAMILY OF SECRETION PROTEINS"/>
    <property type="match status" value="1"/>
</dbReference>
<keyword evidence="2" id="KW-0175">Coiled coil</keyword>
<organism evidence="3 4">
    <name type="scientific">Granulosicoccus antarcticus IMCC3135</name>
    <dbReference type="NCBI Taxonomy" id="1192854"/>
    <lineage>
        <taxon>Bacteria</taxon>
        <taxon>Pseudomonadati</taxon>
        <taxon>Pseudomonadota</taxon>
        <taxon>Gammaproteobacteria</taxon>
        <taxon>Chromatiales</taxon>
        <taxon>Granulosicoccaceae</taxon>
        <taxon>Granulosicoccus</taxon>
    </lineage>
</organism>
<feature type="coiled-coil region" evidence="2">
    <location>
        <begin position="78"/>
        <end position="133"/>
    </location>
</feature>
<comment type="similarity">
    <text evidence="1">Belongs to the membrane fusion protein (MFP) (TC 8.A.1) family.</text>
</comment>
<dbReference type="EMBL" id="CP018632">
    <property type="protein sequence ID" value="ASJ76567.1"/>
    <property type="molecule type" value="Genomic_DNA"/>
</dbReference>
<dbReference type="SUPFAM" id="SSF111369">
    <property type="entry name" value="HlyD-like secretion proteins"/>
    <property type="match status" value="1"/>
</dbReference>
<evidence type="ECO:0000256" key="2">
    <source>
        <dbReference type="SAM" id="Coils"/>
    </source>
</evidence>
<dbReference type="GO" id="GO:0015562">
    <property type="term" value="F:efflux transmembrane transporter activity"/>
    <property type="evidence" value="ECO:0007669"/>
    <property type="project" value="TreeGrafter"/>
</dbReference>